<dbReference type="SUPFAM" id="SSF51735">
    <property type="entry name" value="NAD(P)-binding Rossmann-fold domains"/>
    <property type="match status" value="1"/>
</dbReference>
<accession>I2GIA7</accession>
<comment type="caution">
    <text evidence="1">The sequence shown here is derived from an EMBL/GenBank/DDBJ whole genome shotgun (WGS) entry which is preliminary data.</text>
</comment>
<name>I2GIA7_9BACT</name>
<keyword evidence="1" id="KW-0560">Oxidoreductase</keyword>
<evidence type="ECO:0000313" key="2">
    <source>
        <dbReference type="Proteomes" id="UP000009309"/>
    </source>
</evidence>
<sequence>MNNHLLLIGAGPGLSLAIAYVFGQQGYQVSLVARQAATLDQLVQELSEAGISASGYPTDVSRFDQFRQTLEDIEREQGPASVMVYNPSIYRQASALEVDPEVFMTDQRTNFGGLLVAAQVVAPQMIAEEGGTILITGGGTALNPDADLVSLSVGKAGIRTVARCLHDTLEPQGIHVATVTINGSIVEGTHVSPSLIAPWYWELHQEAAGEWTFERVYE</sequence>
<dbReference type="eggNOG" id="COG4221">
    <property type="taxonomic scope" value="Bacteria"/>
</dbReference>
<dbReference type="InterPro" id="IPR002347">
    <property type="entry name" value="SDR_fam"/>
</dbReference>
<dbReference type="GO" id="GO:0016491">
    <property type="term" value="F:oxidoreductase activity"/>
    <property type="evidence" value="ECO:0007669"/>
    <property type="project" value="UniProtKB-KW"/>
</dbReference>
<dbReference type="EC" id="1.3.1.-" evidence="1"/>
<dbReference type="Pfam" id="PF00106">
    <property type="entry name" value="adh_short"/>
    <property type="match status" value="1"/>
</dbReference>
<dbReference type="InterPro" id="IPR036291">
    <property type="entry name" value="NAD(P)-bd_dom_sf"/>
</dbReference>
<proteinExistence type="predicted"/>
<evidence type="ECO:0000313" key="1">
    <source>
        <dbReference type="EMBL" id="CCH53632.1"/>
    </source>
</evidence>
<dbReference type="Proteomes" id="UP000009309">
    <property type="component" value="Unassembled WGS sequence"/>
</dbReference>
<dbReference type="AlphaFoldDB" id="I2GIA7"/>
<dbReference type="PANTHER" id="PTHR43431:SF1">
    <property type="entry name" value="OS08G0476300 PROTEIN"/>
    <property type="match status" value="1"/>
</dbReference>
<dbReference type="OrthoDB" id="9799818at2"/>
<dbReference type="STRING" id="1185876.BN8_02742"/>
<gene>
    <name evidence="1" type="ORF">BN8_02742</name>
</gene>
<dbReference type="RefSeq" id="WP_009282212.1">
    <property type="nucleotide sequence ID" value="NZ_CAIT01000006.1"/>
</dbReference>
<protein>
    <submittedName>
        <fullName evidence="1">Short-chain dehydrogenase/reductase SDR</fullName>
        <ecNumber evidence="1">1.3.1.-</ecNumber>
    </submittedName>
</protein>
<organism evidence="1 2">
    <name type="scientific">Fibrisoma limi BUZ 3</name>
    <dbReference type="NCBI Taxonomy" id="1185876"/>
    <lineage>
        <taxon>Bacteria</taxon>
        <taxon>Pseudomonadati</taxon>
        <taxon>Bacteroidota</taxon>
        <taxon>Cytophagia</taxon>
        <taxon>Cytophagales</taxon>
        <taxon>Spirosomataceae</taxon>
        <taxon>Fibrisoma</taxon>
    </lineage>
</organism>
<dbReference type="PANTHER" id="PTHR43431">
    <property type="entry name" value="OXIDOREDUCTASE, SHORT CHAIN DEHYDROGENASE/REDUCTASE FAMILY (AFU_ORTHOLOGUE AFUA_5G14000)"/>
    <property type="match status" value="1"/>
</dbReference>
<keyword evidence="2" id="KW-1185">Reference proteome</keyword>
<reference evidence="1 2" key="1">
    <citation type="journal article" date="2012" name="J. Bacteriol.">
        <title>Genome Sequence of the Filamentous Bacterium Fibrisoma limi BUZ 3T.</title>
        <authorList>
            <person name="Filippini M."/>
            <person name="Qi W."/>
            <person name="Jaenicke S."/>
            <person name="Goesmann A."/>
            <person name="Smits T.H."/>
            <person name="Bagheri H.C."/>
        </authorList>
    </citation>
    <scope>NUCLEOTIDE SEQUENCE [LARGE SCALE GENOMIC DNA]</scope>
    <source>
        <strain evidence="2">BUZ 3T</strain>
    </source>
</reference>
<dbReference type="EMBL" id="CAIT01000006">
    <property type="protein sequence ID" value="CCH53632.1"/>
    <property type="molecule type" value="Genomic_DNA"/>
</dbReference>
<dbReference type="Gene3D" id="3.40.50.720">
    <property type="entry name" value="NAD(P)-binding Rossmann-like Domain"/>
    <property type="match status" value="1"/>
</dbReference>